<dbReference type="Gene3D" id="3.40.30.10">
    <property type="entry name" value="Glutaredoxin"/>
    <property type="match status" value="1"/>
</dbReference>
<dbReference type="CDD" id="cd03062">
    <property type="entry name" value="TRX_Fd_Sucrase"/>
    <property type="match status" value="1"/>
</dbReference>
<dbReference type="InterPro" id="IPR036249">
    <property type="entry name" value="Thioredoxin-like_sf"/>
</dbReference>
<dbReference type="Proteomes" id="UP000540506">
    <property type="component" value="Unassembled WGS sequence"/>
</dbReference>
<gene>
    <name evidence="1" type="ORF">FHR34_004671</name>
</gene>
<dbReference type="AlphaFoldDB" id="A0A7W7VX76"/>
<sequence length="300" mass="32143">MSICASLSDELAEPLAATAATARTWLLIEQGGPWGAKALTESHLDERLGRALDAACAGTGMRVALIRRPGRHADDRPTARHQVILAHTVPGQSWVRRAEVADPAELLTLDLAAAGAGEHRGFGTAHTGGPLALVCTNGRRDRCCALLGRPLAADLAAAGHSEVWEVTHLGGHRFSPTMLVLPYGYAYGRLTETSAKEILAATAAGQMRPAFSRGRSCWERPAQAAEQAVRELLEEHVAEALTVTQEPSAEGEWHCTVRHTDGRSWLVEVVQRLSEPSRPESCGKAPGTPVRMDVRSVLAR</sequence>
<name>A0A7W7VX76_KITKI</name>
<organism evidence="1 2">
    <name type="scientific">Kitasatospora kifunensis</name>
    <name type="common">Streptomyces kifunensis</name>
    <dbReference type="NCBI Taxonomy" id="58351"/>
    <lineage>
        <taxon>Bacteria</taxon>
        <taxon>Bacillati</taxon>
        <taxon>Actinomycetota</taxon>
        <taxon>Actinomycetes</taxon>
        <taxon>Kitasatosporales</taxon>
        <taxon>Streptomycetaceae</taxon>
        <taxon>Kitasatospora</taxon>
    </lineage>
</organism>
<dbReference type="EMBL" id="JACHJV010000001">
    <property type="protein sequence ID" value="MBB4925678.1"/>
    <property type="molecule type" value="Genomic_DNA"/>
</dbReference>
<keyword evidence="2" id="KW-1185">Reference proteome</keyword>
<reference evidence="1 2" key="1">
    <citation type="submission" date="2020-08" db="EMBL/GenBank/DDBJ databases">
        <title>Sequencing the genomes of 1000 actinobacteria strains.</title>
        <authorList>
            <person name="Klenk H.-P."/>
        </authorList>
    </citation>
    <scope>NUCLEOTIDE SEQUENCE [LARGE SCALE GENOMIC DNA]</scope>
    <source>
        <strain evidence="1 2">DSM 41654</strain>
    </source>
</reference>
<dbReference type="RefSeq" id="WP_184938054.1">
    <property type="nucleotide sequence ID" value="NZ_JACHJV010000001.1"/>
</dbReference>
<protein>
    <recommendedName>
        <fullName evidence="3">Sucrase ferredoxin</fullName>
    </recommendedName>
</protein>
<dbReference type="PANTHER" id="PTHR31902:SF22">
    <property type="entry name" value="SLL1203 PROTEIN"/>
    <property type="match status" value="1"/>
</dbReference>
<comment type="caution">
    <text evidence="1">The sequence shown here is derived from an EMBL/GenBank/DDBJ whole genome shotgun (WGS) entry which is preliminary data.</text>
</comment>
<dbReference type="PANTHER" id="PTHR31902">
    <property type="entry name" value="ACTIN PATCHES DISTAL PROTEIN 1"/>
    <property type="match status" value="1"/>
</dbReference>
<dbReference type="InterPro" id="IPR009737">
    <property type="entry name" value="Aim32/Apd1-like"/>
</dbReference>
<dbReference type="InterPro" id="IPR010350">
    <property type="entry name" value="Aim32/Apd1-like_bac"/>
</dbReference>
<dbReference type="Pfam" id="PF06999">
    <property type="entry name" value="Suc_Fer-like"/>
    <property type="match status" value="1"/>
</dbReference>
<dbReference type="SUPFAM" id="SSF52833">
    <property type="entry name" value="Thioredoxin-like"/>
    <property type="match status" value="1"/>
</dbReference>
<evidence type="ECO:0008006" key="3">
    <source>
        <dbReference type="Google" id="ProtNLM"/>
    </source>
</evidence>
<dbReference type="PIRSF" id="PIRSF035042">
    <property type="entry name" value="UCP035042_thirdx"/>
    <property type="match status" value="1"/>
</dbReference>
<evidence type="ECO:0000313" key="2">
    <source>
        <dbReference type="Proteomes" id="UP000540506"/>
    </source>
</evidence>
<evidence type="ECO:0000313" key="1">
    <source>
        <dbReference type="EMBL" id="MBB4925678.1"/>
    </source>
</evidence>
<accession>A0A7W7VX76</accession>
<proteinExistence type="predicted"/>